<dbReference type="PROSITE" id="PS00587">
    <property type="entry name" value="GLYCOSYL_HYDROL_F17"/>
    <property type="match status" value="1"/>
</dbReference>
<feature type="region of interest" description="Disordered" evidence="5">
    <location>
        <begin position="1"/>
        <end position="106"/>
    </location>
</feature>
<feature type="region of interest" description="Disordered" evidence="5">
    <location>
        <begin position="274"/>
        <end position="327"/>
    </location>
</feature>
<evidence type="ECO:0000256" key="2">
    <source>
        <dbReference type="ARBA" id="ARBA00022801"/>
    </source>
</evidence>
<dbReference type="OrthoDB" id="408788at2759"/>
<dbReference type="Proteomes" id="UP001152797">
    <property type="component" value="Unassembled WGS sequence"/>
</dbReference>
<name>A0A9P1C7M4_9DINO</name>
<dbReference type="GO" id="GO:0004553">
    <property type="term" value="F:hydrolase activity, hydrolyzing O-glycosyl compounds"/>
    <property type="evidence" value="ECO:0007669"/>
    <property type="project" value="InterPro"/>
</dbReference>
<dbReference type="InterPro" id="IPR002654">
    <property type="entry name" value="Glyco_trans_25"/>
</dbReference>
<keyword evidence="2 4" id="KW-0378">Hydrolase</keyword>
<reference evidence="8 9" key="2">
    <citation type="submission" date="2024-05" db="EMBL/GenBank/DDBJ databases">
        <authorList>
            <person name="Chen Y."/>
            <person name="Shah S."/>
            <person name="Dougan E. K."/>
            <person name="Thang M."/>
            <person name="Chan C."/>
        </authorList>
    </citation>
    <scope>NUCLEOTIDE SEQUENCE [LARGE SCALE GENOMIC DNA]</scope>
</reference>
<keyword evidence="9" id="KW-1185">Reference proteome</keyword>
<organism evidence="7">
    <name type="scientific">Cladocopium goreaui</name>
    <dbReference type="NCBI Taxonomy" id="2562237"/>
    <lineage>
        <taxon>Eukaryota</taxon>
        <taxon>Sar</taxon>
        <taxon>Alveolata</taxon>
        <taxon>Dinophyceae</taxon>
        <taxon>Suessiales</taxon>
        <taxon>Symbiodiniaceae</taxon>
        <taxon>Cladocopium</taxon>
    </lineage>
</organism>
<dbReference type="InterPro" id="IPR000490">
    <property type="entry name" value="Glyco_hydro_17"/>
</dbReference>
<evidence type="ECO:0000256" key="3">
    <source>
        <dbReference type="RuleBase" id="RU004335"/>
    </source>
</evidence>
<dbReference type="EMBL" id="CAMXCT010001002">
    <property type="protein sequence ID" value="CAI3985628.1"/>
    <property type="molecule type" value="Genomic_DNA"/>
</dbReference>
<feature type="region of interest" description="Disordered" evidence="5">
    <location>
        <begin position="340"/>
        <end position="362"/>
    </location>
</feature>
<dbReference type="PANTHER" id="PTHR32227">
    <property type="entry name" value="GLUCAN ENDO-1,3-BETA-GLUCOSIDASE BG1-RELATED-RELATED"/>
    <property type="match status" value="1"/>
</dbReference>
<gene>
    <name evidence="7" type="ORF">C1SCF055_LOCUS13055</name>
</gene>
<feature type="region of interest" description="Disordered" evidence="5">
    <location>
        <begin position="1055"/>
        <end position="1095"/>
    </location>
</feature>
<feature type="compositionally biased region" description="Basic and acidic residues" evidence="5">
    <location>
        <begin position="43"/>
        <end position="56"/>
    </location>
</feature>
<dbReference type="Pfam" id="PF00332">
    <property type="entry name" value="Glyco_hydro_17"/>
    <property type="match status" value="1"/>
</dbReference>
<feature type="compositionally biased region" description="Polar residues" evidence="5">
    <location>
        <begin position="57"/>
        <end position="73"/>
    </location>
</feature>
<accession>A0A9P1C7M4</accession>
<reference evidence="7" key="1">
    <citation type="submission" date="2022-10" db="EMBL/GenBank/DDBJ databases">
        <authorList>
            <person name="Chen Y."/>
            <person name="Dougan E. K."/>
            <person name="Chan C."/>
            <person name="Rhodes N."/>
            <person name="Thang M."/>
        </authorList>
    </citation>
    <scope>NUCLEOTIDE SEQUENCE</scope>
</reference>
<dbReference type="Pfam" id="PF01755">
    <property type="entry name" value="Glyco_transf_25"/>
    <property type="match status" value="1"/>
</dbReference>
<feature type="compositionally biased region" description="Low complexity" evidence="5">
    <location>
        <begin position="292"/>
        <end position="302"/>
    </location>
</feature>
<feature type="compositionally biased region" description="Low complexity" evidence="5">
    <location>
        <begin position="1071"/>
        <end position="1082"/>
    </location>
</feature>
<keyword evidence="4" id="KW-0326">Glycosidase</keyword>
<comment type="similarity">
    <text evidence="1 3">Belongs to the glycosyl hydrolase 17 family.</text>
</comment>
<feature type="region of interest" description="Disordered" evidence="5">
    <location>
        <begin position="1699"/>
        <end position="1730"/>
    </location>
</feature>
<dbReference type="SUPFAM" id="SSF51445">
    <property type="entry name" value="(Trans)glycosidases"/>
    <property type="match status" value="1"/>
</dbReference>
<proteinExistence type="inferred from homology"/>
<evidence type="ECO:0000313" key="7">
    <source>
        <dbReference type="EMBL" id="CAI3985628.1"/>
    </source>
</evidence>
<evidence type="ECO:0000259" key="6">
    <source>
        <dbReference type="Pfam" id="PF01755"/>
    </source>
</evidence>
<feature type="compositionally biased region" description="Low complexity" evidence="5">
    <location>
        <begin position="1699"/>
        <end position="1720"/>
    </location>
</feature>
<dbReference type="Gene3D" id="3.20.20.80">
    <property type="entry name" value="Glycosidases"/>
    <property type="match status" value="1"/>
</dbReference>
<dbReference type="EMBL" id="CAMXCT020001002">
    <property type="protein sequence ID" value="CAL1139003.1"/>
    <property type="molecule type" value="Genomic_DNA"/>
</dbReference>
<feature type="compositionally biased region" description="Basic and acidic residues" evidence="5">
    <location>
        <begin position="350"/>
        <end position="362"/>
    </location>
</feature>
<feature type="compositionally biased region" description="Low complexity" evidence="5">
    <location>
        <begin position="31"/>
        <end position="42"/>
    </location>
</feature>
<dbReference type="GO" id="GO:0005975">
    <property type="term" value="P:carbohydrate metabolic process"/>
    <property type="evidence" value="ECO:0007669"/>
    <property type="project" value="InterPro"/>
</dbReference>
<feature type="domain" description="Glycosyl transferase family 25" evidence="6">
    <location>
        <begin position="1105"/>
        <end position="1241"/>
    </location>
</feature>
<dbReference type="InterPro" id="IPR017853">
    <property type="entry name" value="GH"/>
</dbReference>
<dbReference type="EMBL" id="CAMXCT030001002">
    <property type="protein sequence ID" value="CAL4772940.1"/>
    <property type="molecule type" value="Genomic_DNA"/>
</dbReference>
<evidence type="ECO:0000256" key="4">
    <source>
        <dbReference type="RuleBase" id="RU004336"/>
    </source>
</evidence>
<dbReference type="InterPro" id="IPR044965">
    <property type="entry name" value="Glyco_hydro_17_plant"/>
</dbReference>
<comment type="caution">
    <text evidence="7">The sequence shown here is derived from an EMBL/GenBank/DDBJ whole genome shotgun (WGS) entry which is preliminary data.</text>
</comment>
<sequence length="1752" mass="196832">MLLNSTLRLGYLEGAKDVDPKLQSTLKLDRPSTGTRRPSSSTQDRRPSIRVEERRPSTSIPPGSQKSPGQGSRKNSKDRSQRLISQDPGRDRPPGPLSREVSKNKETWQSLEWTYQPQKEVQKEGSVVYTVSTPATAGPRAHQPHLVRTTRIEPAAYSKKRPPIPPKKEQREQITVTEKDLLRCGSDLKKLRECNIVEQNVPERTLPAPLPPQPPLDLSFKSKFALDCREGADMRDPWKDLKHPDEDRVLTVEDLVLNQVYIKALLPRKIEFDEANSPENGRGRKTTKLRRSLSASTRASSADGRQTWPEEGARKWSTKRASSLGRADSFDDEMPILRLGSIQPISTETPRSHREDETPEAKRAARAFLQGAHKRGEMRAVWMALDRNTGAVQLYQQDAGTRLEAAFRSGRSSVPLAGLSPELEGAIVTFEKDDRTDKTLDVSGKVRQVDGTQAEVRRFEVTAYSYEMSVQVVGPSQGERSWRFACRGDQAEDRLVPLLGTELVSPPSPTLPPVSRTRPTYFINEGAHWGYDSAQKALGVTPFPFHIFVSGCCHLPMVAQRHENLLVLAAFLLLRYVHCVHANVGCEDSRSCAILQDVDDRQASALLQTDASHRVVRIDSQGSSREEEPSPQSHEPKAKPAASKVGINLSVKWMKNPLPVNEAIAAIPRIQEYLGLSRPIERVKTYDLAPSNRAIVEELVRQSSRTDAGYSVKELVIGIGNKELPFVDMDWLRGIADDFKGALHIAIGNEPDRSGVHADRVLDVLKALRAEIPEAQVTVPFAYSIMHRSHPVEKSKLEKEFIDEYKNVLPLLDYFTINIYPFLSSGTKGVAMSNLTGPEMNFLNDQISALRIALDRDFPRNNLPLAIGETGWPSCGAARAFPYSFATLPYAERFVKNVANWMESSLSDGRIISGQLFTAFDEETKGTRPSERYYGILTSKGEIKNDHSCASNATEPSQAWLEELYPDCESDLDWMVKNFDNPFLAEKFANREMDGSLCSFQQYLYDRWASCPPVSRVPGDFLPVEGHIVYGKRTAQTKCWSQRLADKYSDRGAVSKPNISHLTDKRAQAPSSKSDSQSSEISPLPDRFVGEGIEPPMVTRPRTLQVYWINLEVSKDRREAMEKMFSSLSSKLPSSLKLQVVRVPAVSVQEVKEMQKKNAFSVEAKLIDACHDACPEHHSRGELLYTEMACSLSHLRAIEQALAGNAGLALIMEDDIEIYPEFGADLERLLTDAPTGWSILQMSSVSTKGILQLASSGSMFQPRERQFYGTGSYLINLFGMTQLRDRYANRQFLRKPWMPGAESLQAEGVIYDALPEGSVHTSTHFYFNVLDFATTVHVMSNSSEWYAVSSVAWQRNFVHRHRGRLLPATPTVTTPERLVRSSFLAMTTLVCRNNTGFDGESRSIAASIRAMAPYNFSWAVYVIVPDSSEEGKCPGLESFRELRQPNVRMLYRVSGGRFSKWVYYTEDVEQFANYDFLMVFDADMGLSTFPWAEYFRRYEDYAAKWGIAPVTGSVRNRSPFYPLKAEWWTKCNRSRIRFVESDLVEQWFAMLTGSFATWYLRKVVETGIILEQRALGVDWGVDSTWCGAAAEWSNREAGCLLIPIDMYHGDTKSLQQDVVFHQNGEHLTNLWWERVPQWMHVSQVWLGSFFQDHMLGCSPVGLEERYHMPIDLRSVVPIVPTGLPDNRSHHNVQELDSASASAYASNGSNNSNASNVSHANTTTTDEPDERSFAGRANNLALLSTFLAMQVLH</sequence>
<evidence type="ECO:0000313" key="9">
    <source>
        <dbReference type="Proteomes" id="UP001152797"/>
    </source>
</evidence>
<feature type="compositionally biased region" description="Basic and acidic residues" evidence="5">
    <location>
        <begin position="624"/>
        <end position="638"/>
    </location>
</feature>
<evidence type="ECO:0000313" key="8">
    <source>
        <dbReference type="EMBL" id="CAL4772940.1"/>
    </source>
</evidence>
<evidence type="ECO:0000256" key="1">
    <source>
        <dbReference type="ARBA" id="ARBA00008773"/>
    </source>
</evidence>
<evidence type="ECO:0000256" key="5">
    <source>
        <dbReference type="SAM" id="MobiDB-lite"/>
    </source>
</evidence>
<feature type="region of interest" description="Disordered" evidence="5">
    <location>
        <begin position="617"/>
        <end position="642"/>
    </location>
</feature>
<protein>
    <submittedName>
        <fullName evidence="8">Glucan endo-1,3-beta-glucosidase 14</fullName>
    </submittedName>
</protein>